<evidence type="ECO:0000256" key="1">
    <source>
        <dbReference type="SAM" id="Phobius"/>
    </source>
</evidence>
<feature type="transmembrane region" description="Helical" evidence="1">
    <location>
        <begin position="153"/>
        <end position="176"/>
    </location>
</feature>
<dbReference type="InterPro" id="IPR043128">
    <property type="entry name" value="Rev_trsase/Diguanyl_cyclase"/>
</dbReference>
<name>A0A8J3TCT6_9ACTN</name>
<feature type="domain" description="GGDEF" evidence="3">
    <location>
        <begin position="410"/>
        <end position="558"/>
    </location>
</feature>
<dbReference type="NCBIfam" id="TIGR00254">
    <property type="entry name" value="GGDEF"/>
    <property type="match status" value="1"/>
</dbReference>
<dbReference type="CDD" id="cd01948">
    <property type="entry name" value="EAL"/>
    <property type="match status" value="1"/>
</dbReference>
<dbReference type="InterPro" id="IPR035919">
    <property type="entry name" value="EAL_sf"/>
</dbReference>
<dbReference type="PROSITE" id="PS50883">
    <property type="entry name" value="EAL"/>
    <property type="match status" value="1"/>
</dbReference>
<keyword evidence="1" id="KW-0812">Transmembrane</keyword>
<dbReference type="Pfam" id="PF00563">
    <property type="entry name" value="EAL"/>
    <property type="match status" value="1"/>
</dbReference>
<keyword evidence="1" id="KW-0472">Membrane</keyword>
<dbReference type="Gene3D" id="3.20.20.450">
    <property type="entry name" value="EAL domain"/>
    <property type="match status" value="1"/>
</dbReference>
<dbReference type="Gene3D" id="3.30.70.270">
    <property type="match status" value="1"/>
</dbReference>
<dbReference type="AlphaFoldDB" id="A0A8J3TCT6"/>
<keyword evidence="1" id="KW-1133">Transmembrane helix</keyword>
<dbReference type="RefSeq" id="WP_168116458.1">
    <property type="nucleotide sequence ID" value="NZ_BOON01000030.1"/>
</dbReference>
<evidence type="ECO:0008006" key="6">
    <source>
        <dbReference type="Google" id="ProtNLM"/>
    </source>
</evidence>
<feature type="domain" description="EAL" evidence="2">
    <location>
        <begin position="567"/>
        <end position="822"/>
    </location>
</feature>
<dbReference type="PANTHER" id="PTHR33121:SF70">
    <property type="entry name" value="SIGNALING PROTEIN YKOW"/>
    <property type="match status" value="1"/>
</dbReference>
<organism evidence="4 5">
    <name type="scientific">Planosporangium mesophilum</name>
    <dbReference type="NCBI Taxonomy" id="689768"/>
    <lineage>
        <taxon>Bacteria</taxon>
        <taxon>Bacillati</taxon>
        <taxon>Actinomycetota</taxon>
        <taxon>Actinomycetes</taxon>
        <taxon>Micromonosporales</taxon>
        <taxon>Micromonosporaceae</taxon>
        <taxon>Planosporangium</taxon>
    </lineage>
</organism>
<protein>
    <recommendedName>
        <fullName evidence="6">Bifunctional diguanylate cyclase/phosphodiesterase</fullName>
    </recommendedName>
</protein>
<dbReference type="SMART" id="SM00052">
    <property type="entry name" value="EAL"/>
    <property type="match status" value="1"/>
</dbReference>
<dbReference type="InterPro" id="IPR001633">
    <property type="entry name" value="EAL_dom"/>
</dbReference>
<dbReference type="InterPro" id="IPR050706">
    <property type="entry name" value="Cyclic-di-GMP_PDE-like"/>
</dbReference>
<comment type="caution">
    <text evidence="4">The sequence shown here is derived from an EMBL/GenBank/DDBJ whole genome shotgun (WGS) entry which is preliminary data.</text>
</comment>
<dbReference type="PANTHER" id="PTHR33121">
    <property type="entry name" value="CYCLIC DI-GMP PHOSPHODIESTERASE PDEF"/>
    <property type="match status" value="1"/>
</dbReference>
<proteinExistence type="predicted"/>
<reference evidence="4" key="1">
    <citation type="submission" date="2021-01" db="EMBL/GenBank/DDBJ databases">
        <title>Whole genome shotgun sequence of Planosporangium mesophilum NBRC 109066.</title>
        <authorList>
            <person name="Komaki H."/>
            <person name="Tamura T."/>
        </authorList>
    </citation>
    <scope>NUCLEOTIDE SEQUENCE</scope>
    <source>
        <strain evidence="4">NBRC 109066</strain>
    </source>
</reference>
<dbReference type="CDD" id="cd01949">
    <property type="entry name" value="GGDEF"/>
    <property type="match status" value="1"/>
</dbReference>
<dbReference type="SMART" id="SM00267">
    <property type="entry name" value="GGDEF"/>
    <property type="match status" value="1"/>
</dbReference>
<gene>
    <name evidence="4" type="ORF">Pme01_31190</name>
</gene>
<dbReference type="Proteomes" id="UP000599074">
    <property type="component" value="Unassembled WGS sequence"/>
</dbReference>
<dbReference type="SUPFAM" id="SSF141868">
    <property type="entry name" value="EAL domain-like"/>
    <property type="match status" value="1"/>
</dbReference>
<dbReference type="InterPro" id="IPR029787">
    <property type="entry name" value="Nucleotide_cyclase"/>
</dbReference>
<evidence type="ECO:0000259" key="2">
    <source>
        <dbReference type="PROSITE" id="PS50883"/>
    </source>
</evidence>
<feature type="transmembrane region" description="Helical" evidence="1">
    <location>
        <begin position="46"/>
        <end position="63"/>
    </location>
</feature>
<evidence type="ECO:0000313" key="4">
    <source>
        <dbReference type="EMBL" id="GII23522.1"/>
    </source>
</evidence>
<sequence length="835" mass="88825">MTATLRRQGTLVPLLAFALATAGVLVGSHVLDTGIPALDAPAPHPAWFAIAVGVVIAAQLPMLRVRVGTGAIGLAWGESAVVILCVLLPAAWVPPVTLVGVGLARVIQVRRRDLPVRSSAVWGTGVLTLASGAAAAAANLLTVTYRHPLTPRLAAALFLAAGGYAVTSLGVVSWRVARRNGDPFPPVLRSANASKLPMVIGNVAVGLLVVGLYGVNPRWLALLPPALWLLHRAYAYRLRIDDERRNWQTFADATRQLNRLDDEGTIRAGIECALRLFDGEWARLSLITPGGAVRAYAGSRDGEVEGWECGDADEPGTVARDLSVAGVHVGELRIRLRLPDRMGSRDRLMFAAYADALAGALHDAASHEQLREMGERSTRDLIHDSLTGLTNRVGFLTSGDRLLRELPAGTPVALLLLDLDRFKEVNDTLGHGAGDVLLRIAGSRLGEALGPGELLARLGGDEYALLLPELSGGGIEPPRWLVTDHPDEVVYALVRARALVRGLAVPTEVAGVQLSVEASVGVAVGVAGSVDLTELLRRADIAMYQAKRGGVRVGWYDAARDLASTDRLSLLAEVREALAVDDQLTLVLQPAVRLGEGGGVTGVEALVRWNHPRRGTLMPDDFVTVIEHSELLGDFTRYVLDRALAVAAGWATEGLDVPIAVNLSPRSLLDATLPADIAALLDLHGVRPDRLVLEITETVVMSELSVIDDVLSALRELGVQFAVDDFGTGYSSLTFLTRVAVDEVKIDRAFVRGMVESAGAAAIVRTTVDLAHRLGLRVIAEGVETAEQRAVLTALGCTGAQGYFFHPPMPPERIVEVLHGLTDAEVVPLRQEGAG</sequence>
<accession>A0A8J3TCT6</accession>
<feature type="transmembrane region" description="Helical" evidence="1">
    <location>
        <begin position="75"/>
        <end position="93"/>
    </location>
</feature>
<keyword evidence="5" id="KW-1185">Reference proteome</keyword>
<dbReference type="PROSITE" id="PS50887">
    <property type="entry name" value="GGDEF"/>
    <property type="match status" value="1"/>
</dbReference>
<evidence type="ECO:0000313" key="5">
    <source>
        <dbReference type="Proteomes" id="UP000599074"/>
    </source>
</evidence>
<dbReference type="Pfam" id="PF00990">
    <property type="entry name" value="GGDEF"/>
    <property type="match status" value="2"/>
</dbReference>
<evidence type="ECO:0000259" key="3">
    <source>
        <dbReference type="PROSITE" id="PS50887"/>
    </source>
</evidence>
<dbReference type="GO" id="GO:0071111">
    <property type="term" value="F:cyclic-guanylate-specific phosphodiesterase activity"/>
    <property type="evidence" value="ECO:0007669"/>
    <property type="project" value="InterPro"/>
</dbReference>
<dbReference type="InterPro" id="IPR000160">
    <property type="entry name" value="GGDEF_dom"/>
</dbReference>
<dbReference type="EMBL" id="BOON01000030">
    <property type="protein sequence ID" value="GII23522.1"/>
    <property type="molecule type" value="Genomic_DNA"/>
</dbReference>
<dbReference type="SUPFAM" id="SSF55073">
    <property type="entry name" value="Nucleotide cyclase"/>
    <property type="match status" value="1"/>
</dbReference>
<feature type="transmembrane region" description="Helical" evidence="1">
    <location>
        <begin position="120"/>
        <end position="141"/>
    </location>
</feature>